<dbReference type="InterPro" id="IPR019775">
    <property type="entry name" value="WD40_repeat_CS"/>
</dbReference>
<dbReference type="Pfam" id="PF12657">
    <property type="entry name" value="TFIIIC_delta"/>
    <property type="match status" value="1"/>
</dbReference>
<dbReference type="InterPro" id="IPR015943">
    <property type="entry name" value="WD40/YVTN_repeat-like_dom_sf"/>
</dbReference>
<dbReference type="GO" id="GO:0006384">
    <property type="term" value="P:transcription initiation at RNA polymerase III promoter"/>
    <property type="evidence" value="ECO:0007669"/>
    <property type="project" value="InterPro"/>
</dbReference>
<accession>A0A0K8SSQ6</accession>
<dbReference type="SUPFAM" id="SSF50978">
    <property type="entry name" value="WD40 repeat-like"/>
    <property type="match status" value="1"/>
</dbReference>
<feature type="domain" description="Transcription factor IIIC 90kDa subunit N-terminal" evidence="1">
    <location>
        <begin position="23"/>
        <end position="430"/>
    </location>
</feature>
<evidence type="ECO:0000259" key="1">
    <source>
        <dbReference type="Pfam" id="PF12657"/>
    </source>
</evidence>
<dbReference type="AlphaFoldDB" id="A0A0K8SSQ6"/>
<dbReference type="InterPro" id="IPR024761">
    <property type="entry name" value="TFIIIC_delta_N"/>
</dbReference>
<proteinExistence type="predicted"/>
<dbReference type="InterPro" id="IPR036322">
    <property type="entry name" value="WD40_repeat_dom_sf"/>
</dbReference>
<dbReference type="GO" id="GO:0004402">
    <property type="term" value="F:histone acetyltransferase activity"/>
    <property type="evidence" value="ECO:0007669"/>
    <property type="project" value="InterPro"/>
</dbReference>
<dbReference type="PANTHER" id="PTHR15496">
    <property type="entry name" value="GENERAL TRANSCRIPTION FACTOR 3C POLYPEPTIDE 4 FAMILY"/>
    <property type="match status" value="1"/>
</dbReference>
<dbReference type="PROSITE" id="PS00678">
    <property type="entry name" value="WD_REPEATS_1"/>
    <property type="match status" value="1"/>
</dbReference>
<dbReference type="InterPro" id="IPR044230">
    <property type="entry name" value="GTF3C4"/>
</dbReference>
<evidence type="ECO:0000313" key="2">
    <source>
        <dbReference type="EMBL" id="JAG56216.1"/>
    </source>
</evidence>
<dbReference type="Gene3D" id="2.130.10.10">
    <property type="entry name" value="YVTN repeat-like/Quinoprotein amine dehydrogenase"/>
    <property type="match status" value="1"/>
</dbReference>
<organism evidence="2">
    <name type="scientific">Lygus hesperus</name>
    <name type="common">Western plant bug</name>
    <dbReference type="NCBI Taxonomy" id="30085"/>
    <lineage>
        <taxon>Eukaryota</taxon>
        <taxon>Metazoa</taxon>
        <taxon>Ecdysozoa</taxon>
        <taxon>Arthropoda</taxon>
        <taxon>Hexapoda</taxon>
        <taxon>Insecta</taxon>
        <taxon>Pterygota</taxon>
        <taxon>Neoptera</taxon>
        <taxon>Paraneoptera</taxon>
        <taxon>Hemiptera</taxon>
        <taxon>Heteroptera</taxon>
        <taxon>Panheteroptera</taxon>
        <taxon>Cimicomorpha</taxon>
        <taxon>Miridae</taxon>
        <taxon>Mirini</taxon>
        <taxon>Lygus</taxon>
    </lineage>
</organism>
<protein>
    <recommendedName>
        <fullName evidence="1">Transcription factor IIIC 90kDa subunit N-terminal domain-containing protein</fullName>
    </recommendedName>
</protein>
<dbReference type="PANTHER" id="PTHR15496:SF2">
    <property type="entry name" value="GENERAL TRANSCRIPTION FACTOR 3C POLYPEPTIDE 4"/>
    <property type="match status" value="1"/>
</dbReference>
<dbReference type="EMBL" id="GBRD01009608">
    <property type="protein sequence ID" value="JAG56216.1"/>
    <property type="molecule type" value="Transcribed_RNA"/>
</dbReference>
<sequence>MKLQEVQTCKCTPQVQIPFSTCWSDDNLLAMATEKGIYTVELLASSYNKKSYMGMKRHFCEPSKYLPTSTSTCAIDMERLFNSLGCSDLSNLVMDDTMSPDFKGMVFPVTTRQIGWAKFDDKLQPRSFLTVLTNGGALCLYALHGNEFREVFNISKLWFDKSALLWEPIPEDITNQDLLTMLRERTHRLKITAFAWTGSKSTTNLLFTGSMDGTICAWEVIKDPNSKKLEIELLRGLETKHGNISSLSITQTDEYKCLLVYSVFSGQIRAILVSVTDVIEFGEPTEIWHEEDNIVVPPAGMQTEMILGYVMLAVAKGPHLLVFLITSESQLISHATMNCGDIYITGLQFISSTELFLTTYNGQVSNVSVAVESDSRIKLHSTNIEVPAKTENYGIMGLAFSKSKAMVSLAYSVNENFNHLIIRELSFTMFCVLPELKNPLEIIKSHNGPLFDIWDALEVVRISFLKNTEKDMELVNTLVDTDQFDSMEITQLKRNLWFLNSLLNSNILGEEERKNYVELGLEVYNLITAHHVFKRSSTLLADNSKSPESDSSLALMRKWILYFEANLDADNFPSTQGILNVILDQLNAYPSRSADEVCSICGAGPEQEIIGELKNWRCSEQHEIPRCSISFLQCNMVPYYICRTCNVVAHPAIVESENQNTCIYCDGYLQLPDNMIGAT</sequence>
<reference evidence="2" key="1">
    <citation type="submission" date="2014-09" db="EMBL/GenBank/DDBJ databases">
        <authorList>
            <person name="Magalhaes I.L.F."/>
            <person name="Oliveira U."/>
            <person name="Santos F.R."/>
            <person name="Vidigal T.H.D.A."/>
            <person name="Brescovit A.D."/>
            <person name="Santos A.J."/>
        </authorList>
    </citation>
    <scope>NUCLEOTIDE SEQUENCE</scope>
</reference>
<dbReference type="GO" id="GO:0000127">
    <property type="term" value="C:transcription factor TFIIIC complex"/>
    <property type="evidence" value="ECO:0007669"/>
    <property type="project" value="InterPro"/>
</dbReference>
<name>A0A0K8SSQ6_LYGHE</name>